<sequence>MPRKGSKRTPNLRSSIYYSESDGYWHGWVTMGTRPDGRPDRRHRKADNEDKVTAKVRELEKARDAGQRSKPDRRGQTVAAWLNTWLTDIAPRRVTQHTLDTTYVPKVRRMVDGIGAHRLRDLAPEHLDVFYTNLARQGLAPNTVLQVHRILSRALKVAEQRQLIHRSPAELIDPPKGEIIDIEPLNQQEAQRILRSCENRRNGVRWSVALSLGVRQGEALGLTWNRIRAVCGHCGYTAPMMTVDDESPCELCGKREWHHEAEVGWQIQQGRYRHGCNDIPHCTRYRHRRPCPKSCNGHHRETCTPGCTKKSHQCPEVKQPCPTDCHGHARECPQRVGGQYEFVRRKGAQPGRGTAHVTLALPPPLAEQLRAHHRAQSAERLRAGELWEDWDLVFARPDGRPIPSKCDYDDWNAILRTAGVRRARVHDARHTAATLLLTQGVDVRTVQQILGHSSVGQTQRYTHVTQQTTRDAASRMSKALWG</sequence>
<feature type="domain" description="Tyr recombinase" evidence="4">
    <location>
        <begin position="180"/>
        <end position="474"/>
    </location>
</feature>
<keyword evidence="2" id="KW-0233">DNA recombination</keyword>
<dbReference type="InterPro" id="IPR010998">
    <property type="entry name" value="Integrase_recombinase_N"/>
</dbReference>
<name>A0ABU2H8C3_9ACTN</name>
<gene>
    <name evidence="5" type="ORF">RIF23_14775</name>
</gene>
<dbReference type="InterPro" id="IPR050090">
    <property type="entry name" value="Tyrosine_recombinase_XerCD"/>
</dbReference>
<feature type="region of interest" description="Disordered" evidence="3">
    <location>
        <begin position="29"/>
        <end position="51"/>
    </location>
</feature>
<dbReference type="Gene3D" id="1.10.150.130">
    <property type="match status" value="1"/>
</dbReference>
<keyword evidence="1" id="KW-0238">DNA-binding</keyword>
<evidence type="ECO:0000313" key="6">
    <source>
        <dbReference type="Proteomes" id="UP001250214"/>
    </source>
</evidence>
<organism evidence="5 6">
    <name type="scientific">Lipingzhangella rawalii</name>
    <dbReference type="NCBI Taxonomy" id="2055835"/>
    <lineage>
        <taxon>Bacteria</taxon>
        <taxon>Bacillati</taxon>
        <taxon>Actinomycetota</taxon>
        <taxon>Actinomycetes</taxon>
        <taxon>Streptosporangiales</taxon>
        <taxon>Nocardiopsidaceae</taxon>
        <taxon>Lipingzhangella</taxon>
    </lineage>
</organism>
<accession>A0ABU2H8C3</accession>
<feature type="region of interest" description="Disordered" evidence="3">
    <location>
        <begin position="462"/>
        <end position="482"/>
    </location>
</feature>
<evidence type="ECO:0000256" key="3">
    <source>
        <dbReference type="SAM" id="MobiDB-lite"/>
    </source>
</evidence>
<dbReference type="SUPFAM" id="SSF56349">
    <property type="entry name" value="DNA breaking-rejoining enzymes"/>
    <property type="match status" value="2"/>
</dbReference>
<comment type="caution">
    <text evidence="5">The sequence shown here is derived from an EMBL/GenBank/DDBJ whole genome shotgun (WGS) entry which is preliminary data.</text>
</comment>
<keyword evidence="6" id="KW-1185">Reference proteome</keyword>
<dbReference type="InterPro" id="IPR013762">
    <property type="entry name" value="Integrase-like_cat_sf"/>
</dbReference>
<dbReference type="PANTHER" id="PTHR30349">
    <property type="entry name" value="PHAGE INTEGRASE-RELATED"/>
    <property type="match status" value="1"/>
</dbReference>
<dbReference type="Gene3D" id="1.10.443.10">
    <property type="entry name" value="Intergrase catalytic core"/>
    <property type="match status" value="2"/>
</dbReference>
<evidence type="ECO:0000256" key="2">
    <source>
        <dbReference type="ARBA" id="ARBA00023172"/>
    </source>
</evidence>
<feature type="compositionally biased region" description="Polar residues" evidence="3">
    <location>
        <begin position="462"/>
        <end position="471"/>
    </location>
</feature>
<dbReference type="InterPro" id="IPR011010">
    <property type="entry name" value="DNA_brk_join_enz"/>
</dbReference>
<dbReference type="Proteomes" id="UP001250214">
    <property type="component" value="Unassembled WGS sequence"/>
</dbReference>
<protein>
    <submittedName>
        <fullName evidence="5">Tyrosine-type recombinase/integrase</fullName>
    </submittedName>
</protein>
<dbReference type="InterPro" id="IPR002104">
    <property type="entry name" value="Integrase_catalytic"/>
</dbReference>
<evidence type="ECO:0000313" key="5">
    <source>
        <dbReference type="EMBL" id="MDS1271561.1"/>
    </source>
</evidence>
<dbReference type="EMBL" id="JAVLVT010000006">
    <property type="protein sequence ID" value="MDS1271561.1"/>
    <property type="molecule type" value="Genomic_DNA"/>
</dbReference>
<dbReference type="Pfam" id="PF00589">
    <property type="entry name" value="Phage_integrase"/>
    <property type="match status" value="1"/>
</dbReference>
<reference evidence="6" key="1">
    <citation type="submission" date="2023-07" db="EMBL/GenBank/DDBJ databases">
        <title>Novel species in the genus Lipingzhangella isolated from Sambhar Salt Lake.</title>
        <authorList>
            <person name="Jiya N."/>
            <person name="Kajale S."/>
            <person name="Sharma A."/>
        </authorList>
    </citation>
    <scope>NUCLEOTIDE SEQUENCE [LARGE SCALE GENOMIC DNA]</scope>
    <source>
        <strain evidence="6">LS1_29</strain>
    </source>
</reference>
<dbReference type="RefSeq" id="WP_310913112.1">
    <property type="nucleotide sequence ID" value="NZ_JAVLVT010000006.1"/>
</dbReference>
<proteinExistence type="predicted"/>
<evidence type="ECO:0000259" key="4">
    <source>
        <dbReference type="PROSITE" id="PS51898"/>
    </source>
</evidence>
<dbReference type="PROSITE" id="PS51898">
    <property type="entry name" value="TYR_RECOMBINASE"/>
    <property type="match status" value="1"/>
</dbReference>
<dbReference type="PANTHER" id="PTHR30349:SF91">
    <property type="entry name" value="INTA PROTEIN"/>
    <property type="match status" value="1"/>
</dbReference>
<evidence type="ECO:0000256" key="1">
    <source>
        <dbReference type="ARBA" id="ARBA00023125"/>
    </source>
</evidence>